<evidence type="ECO:0000256" key="8">
    <source>
        <dbReference type="ARBA" id="ARBA00023306"/>
    </source>
</evidence>
<keyword evidence="4 11" id="KW-0158">Chromosome</keyword>
<reference evidence="13" key="1">
    <citation type="submission" date="2014-12" db="EMBL/GenBank/DDBJ databases">
        <title>Insight into the proteome of Arion vulgaris.</title>
        <authorList>
            <person name="Aradska J."/>
            <person name="Bulat T."/>
            <person name="Smidak R."/>
            <person name="Sarate P."/>
            <person name="Gangsoo J."/>
            <person name="Sialana F."/>
            <person name="Bilban M."/>
            <person name="Lubec G."/>
        </authorList>
    </citation>
    <scope>NUCLEOTIDE SEQUENCE</scope>
    <source>
        <tissue evidence="13">Skin</tissue>
    </source>
</reference>
<dbReference type="GO" id="GO:0031262">
    <property type="term" value="C:Ndc80 complex"/>
    <property type="evidence" value="ECO:0007669"/>
    <property type="project" value="InterPro"/>
</dbReference>
<dbReference type="GO" id="GO:0051301">
    <property type="term" value="P:cell division"/>
    <property type="evidence" value="ECO:0007669"/>
    <property type="project" value="UniProtKB-UniRule"/>
</dbReference>
<keyword evidence="6 11" id="KW-0498">Mitosis</keyword>
<dbReference type="FunFam" id="3.30.457.50:FF:000001">
    <property type="entry name" value="Probable kinetochore protein spc25"/>
    <property type="match status" value="1"/>
</dbReference>
<keyword evidence="11" id="KW-0995">Kinetochore</keyword>
<evidence type="ECO:0000256" key="6">
    <source>
        <dbReference type="ARBA" id="ARBA00022776"/>
    </source>
</evidence>
<comment type="similarity">
    <text evidence="2 11">Belongs to the SPC25 family.</text>
</comment>
<keyword evidence="9 11" id="KW-0137">Centromere</keyword>
<proteinExistence type="inferred from homology"/>
<evidence type="ECO:0000256" key="4">
    <source>
        <dbReference type="ARBA" id="ARBA00022454"/>
    </source>
</evidence>
<comment type="subunit">
    <text evidence="10">Component of the NDC80 complex, which is composed of ndc80, cdca1, spbc24 and spbc25. The NDC80 complex interacts with mis12 and zwint.</text>
</comment>
<dbReference type="GO" id="GO:0005634">
    <property type="term" value="C:nucleus"/>
    <property type="evidence" value="ECO:0007669"/>
    <property type="project" value="UniProtKB-SubCell"/>
</dbReference>
<feature type="domain" description="Chromosome segregation protein Spc25 C-terminal" evidence="12">
    <location>
        <begin position="136"/>
        <end position="205"/>
    </location>
</feature>
<dbReference type="PANTHER" id="PTHR14281">
    <property type="entry name" value="KINETOCHORE PROTEIN SPC25-RELATED"/>
    <property type="match status" value="1"/>
</dbReference>
<dbReference type="PANTHER" id="PTHR14281:SF0">
    <property type="entry name" value="KINETOCHORE PROTEIN SPC25"/>
    <property type="match status" value="1"/>
</dbReference>
<keyword evidence="8 11" id="KW-0131">Cell cycle</keyword>
<evidence type="ECO:0000256" key="10">
    <source>
        <dbReference type="ARBA" id="ARBA00065771"/>
    </source>
</evidence>
<evidence type="ECO:0000256" key="9">
    <source>
        <dbReference type="ARBA" id="ARBA00023328"/>
    </source>
</evidence>
<sequence length="211" mass="24315">MDELTVLLSKLQNSGSQMSAEFENILTLGAGRDQKKSLQKKLHLLETTIEDQLTIHKKADTNNKQQLNSLQQESEVKRTKMIANDTLISALLEELSHLQVEKEYLREAQSVEPETKYLEEEETYSVKQLSLEIKKVKGGWLQFVFTNINHQKPDSCYTFSLKLDENRKYLAGDCQPEITDMDVLIEKLNSSNNISTFVRSVRKRFTAMARK</sequence>
<evidence type="ECO:0000256" key="3">
    <source>
        <dbReference type="ARBA" id="ARBA00013692"/>
    </source>
</evidence>
<dbReference type="Gene3D" id="3.30.457.50">
    <property type="entry name" value="Chromosome segregation protein Spc25"/>
    <property type="match status" value="1"/>
</dbReference>
<evidence type="ECO:0000256" key="5">
    <source>
        <dbReference type="ARBA" id="ARBA00022618"/>
    </source>
</evidence>
<protein>
    <recommendedName>
        <fullName evidence="3 11">Kinetochore protein SPC25</fullName>
    </recommendedName>
</protein>
<dbReference type="InterPro" id="IPR013255">
    <property type="entry name" value="Spc25_C"/>
</dbReference>
<dbReference type="CDD" id="cd23784">
    <property type="entry name" value="RWD_Spc25"/>
    <property type="match status" value="1"/>
</dbReference>
<dbReference type="EMBL" id="HACG01017812">
    <property type="protein sequence ID" value="CEK64677.1"/>
    <property type="molecule type" value="Transcribed_RNA"/>
</dbReference>
<dbReference type="Pfam" id="PF08234">
    <property type="entry name" value="Spindle_Spc25"/>
    <property type="match status" value="1"/>
</dbReference>
<dbReference type="InterPro" id="IPR045143">
    <property type="entry name" value="Spc25"/>
</dbReference>
<evidence type="ECO:0000256" key="7">
    <source>
        <dbReference type="ARBA" id="ARBA00023054"/>
    </source>
</evidence>
<comment type="function">
    <text evidence="11">Acts as a component of the essential kinetochore-associated NDC80 complex, which is required for chromosome segregation and spindle checkpoint activity.</text>
</comment>
<organism evidence="13">
    <name type="scientific">Arion vulgaris</name>
    <dbReference type="NCBI Taxonomy" id="1028688"/>
    <lineage>
        <taxon>Eukaryota</taxon>
        <taxon>Metazoa</taxon>
        <taxon>Spiralia</taxon>
        <taxon>Lophotrochozoa</taxon>
        <taxon>Mollusca</taxon>
        <taxon>Gastropoda</taxon>
        <taxon>Heterobranchia</taxon>
        <taxon>Euthyneura</taxon>
        <taxon>Panpulmonata</taxon>
        <taxon>Eupulmonata</taxon>
        <taxon>Stylommatophora</taxon>
        <taxon>Helicina</taxon>
        <taxon>Arionoidea</taxon>
        <taxon>Arionidae</taxon>
        <taxon>Arion</taxon>
    </lineage>
</organism>
<dbReference type="GO" id="GO:0007059">
    <property type="term" value="P:chromosome segregation"/>
    <property type="evidence" value="ECO:0007669"/>
    <property type="project" value="InterPro"/>
</dbReference>
<comment type="subcellular location">
    <subcellularLocation>
        <location evidence="1">Chromosome</location>
        <location evidence="1">Centromere</location>
    </subcellularLocation>
    <subcellularLocation>
        <location evidence="11">Nucleus</location>
    </subcellularLocation>
    <subcellularLocation>
        <location evidence="11">Chromosome</location>
        <location evidence="11">Centromere</location>
        <location evidence="11">Kinetochore</location>
    </subcellularLocation>
</comment>
<evidence type="ECO:0000259" key="12">
    <source>
        <dbReference type="Pfam" id="PF08234"/>
    </source>
</evidence>
<dbReference type="AlphaFoldDB" id="A0A0B6Z8H6"/>
<gene>
    <name evidence="13" type="primary">ORF52521</name>
</gene>
<evidence type="ECO:0000256" key="1">
    <source>
        <dbReference type="ARBA" id="ARBA00004584"/>
    </source>
</evidence>
<evidence type="ECO:0000256" key="2">
    <source>
        <dbReference type="ARBA" id="ARBA00006379"/>
    </source>
</evidence>
<keyword evidence="11" id="KW-0539">Nucleus</keyword>
<keyword evidence="5 11" id="KW-0132">Cell division</keyword>
<name>A0A0B6Z8H6_9EUPU</name>
<evidence type="ECO:0000313" key="13">
    <source>
        <dbReference type="EMBL" id="CEK64677.1"/>
    </source>
</evidence>
<evidence type="ECO:0000256" key="11">
    <source>
        <dbReference type="RuleBase" id="RU367150"/>
    </source>
</evidence>
<keyword evidence="7" id="KW-0175">Coiled coil</keyword>
<accession>A0A0B6Z8H6</accession>